<proteinExistence type="inferred from homology"/>
<protein>
    <recommendedName>
        <fullName evidence="5 6">Large ribosomal subunit protein uL13</fullName>
    </recommendedName>
</protein>
<keyword evidence="8" id="KW-1185">Reference proteome</keyword>
<dbReference type="GO" id="GO:0003735">
    <property type="term" value="F:structural constituent of ribosome"/>
    <property type="evidence" value="ECO:0007669"/>
    <property type="project" value="InterPro"/>
</dbReference>
<keyword evidence="4 6" id="KW-0687">Ribonucleoprotein</keyword>
<accession>A0A1G6X4Q9</accession>
<dbReference type="NCBIfam" id="TIGR01066">
    <property type="entry name" value="rplM_bact"/>
    <property type="match status" value="1"/>
</dbReference>
<dbReference type="CDD" id="cd00392">
    <property type="entry name" value="Ribosomal_L13"/>
    <property type="match status" value="1"/>
</dbReference>
<organism evidence="7 8">
    <name type="scientific">Rhodospira trueperi</name>
    <dbReference type="NCBI Taxonomy" id="69960"/>
    <lineage>
        <taxon>Bacteria</taxon>
        <taxon>Pseudomonadati</taxon>
        <taxon>Pseudomonadota</taxon>
        <taxon>Alphaproteobacteria</taxon>
        <taxon>Rhodospirillales</taxon>
        <taxon>Rhodospirillaceae</taxon>
        <taxon>Rhodospira</taxon>
    </lineage>
</organism>
<dbReference type="RefSeq" id="WP_092781206.1">
    <property type="nucleotide sequence ID" value="NZ_FNAP01000001.1"/>
</dbReference>
<gene>
    <name evidence="6" type="primary">rplM</name>
    <name evidence="7" type="ORF">SAMN05421720_101370</name>
</gene>
<dbReference type="Gene3D" id="3.90.1180.10">
    <property type="entry name" value="Ribosomal protein L13"/>
    <property type="match status" value="1"/>
</dbReference>
<dbReference type="PANTHER" id="PTHR11545">
    <property type="entry name" value="RIBOSOMAL PROTEIN L13"/>
    <property type="match status" value="1"/>
</dbReference>
<dbReference type="EMBL" id="FNAP01000001">
    <property type="protein sequence ID" value="SDD73089.1"/>
    <property type="molecule type" value="Genomic_DNA"/>
</dbReference>
<reference evidence="7 8" key="1">
    <citation type="submission" date="2016-10" db="EMBL/GenBank/DDBJ databases">
        <authorList>
            <person name="de Groot N.N."/>
        </authorList>
    </citation>
    <scope>NUCLEOTIDE SEQUENCE [LARGE SCALE GENOMIC DNA]</scope>
    <source>
        <strain evidence="7 8">ATCC 700224</strain>
    </source>
</reference>
<dbReference type="GO" id="GO:0022625">
    <property type="term" value="C:cytosolic large ribosomal subunit"/>
    <property type="evidence" value="ECO:0007669"/>
    <property type="project" value="TreeGrafter"/>
</dbReference>
<dbReference type="SUPFAM" id="SSF52161">
    <property type="entry name" value="Ribosomal protein L13"/>
    <property type="match status" value="1"/>
</dbReference>
<dbReference type="GO" id="GO:0003729">
    <property type="term" value="F:mRNA binding"/>
    <property type="evidence" value="ECO:0007669"/>
    <property type="project" value="TreeGrafter"/>
</dbReference>
<evidence type="ECO:0000256" key="6">
    <source>
        <dbReference type="HAMAP-Rule" id="MF_01366"/>
    </source>
</evidence>
<comment type="function">
    <text evidence="6">This protein is one of the early assembly proteins of the 50S ribosomal subunit, although it is not seen to bind rRNA by itself. It is important during the early stages of 50S assembly.</text>
</comment>
<dbReference type="GO" id="GO:0006412">
    <property type="term" value="P:translation"/>
    <property type="evidence" value="ECO:0007669"/>
    <property type="project" value="UniProtKB-UniRule"/>
</dbReference>
<dbReference type="OrthoDB" id="9801330at2"/>
<dbReference type="InterPro" id="IPR005822">
    <property type="entry name" value="Ribosomal_uL13"/>
</dbReference>
<evidence type="ECO:0000256" key="1">
    <source>
        <dbReference type="ARBA" id="ARBA00006227"/>
    </source>
</evidence>
<evidence type="ECO:0000313" key="7">
    <source>
        <dbReference type="EMBL" id="SDD73089.1"/>
    </source>
</evidence>
<dbReference type="HAMAP" id="MF_01366">
    <property type="entry name" value="Ribosomal_uL13"/>
    <property type="match status" value="1"/>
</dbReference>
<dbReference type="GO" id="GO:0017148">
    <property type="term" value="P:negative regulation of translation"/>
    <property type="evidence" value="ECO:0007669"/>
    <property type="project" value="TreeGrafter"/>
</dbReference>
<evidence type="ECO:0000256" key="3">
    <source>
        <dbReference type="ARBA" id="ARBA00022980"/>
    </source>
</evidence>
<dbReference type="InterPro" id="IPR036899">
    <property type="entry name" value="Ribosomal_uL13_sf"/>
</dbReference>
<sequence length="154" mass="17250">MKTYSAKPSEVERKWYLIDADGVVLGRLAATVANILRGKHKTMYTPHIDTGDHVIIINADKVRLTGRKLIQKRFYWHTGYPGGIKSKTMEQILGGKHPQRVVEKAVERMVPKGPLGRAQLGKLRVYAGGEHPHAAQQPEVLDLAARNSKNKRSH</sequence>
<name>A0A1G6X4Q9_9PROT</name>
<evidence type="ECO:0000256" key="2">
    <source>
        <dbReference type="ARBA" id="ARBA00011838"/>
    </source>
</evidence>
<dbReference type="PANTHER" id="PTHR11545:SF2">
    <property type="entry name" value="LARGE RIBOSOMAL SUBUNIT PROTEIN UL13M"/>
    <property type="match status" value="1"/>
</dbReference>
<dbReference type="InterPro" id="IPR005823">
    <property type="entry name" value="Ribosomal_uL13_bac-type"/>
</dbReference>
<dbReference type="AlphaFoldDB" id="A0A1G6X4Q9"/>
<dbReference type="STRING" id="69960.SAMN05421720_101370"/>
<comment type="subunit">
    <text evidence="2 6">Part of the 50S ribosomal subunit.</text>
</comment>
<evidence type="ECO:0000313" key="8">
    <source>
        <dbReference type="Proteomes" id="UP000199412"/>
    </source>
</evidence>
<evidence type="ECO:0000256" key="5">
    <source>
        <dbReference type="ARBA" id="ARBA00035201"/>
    </source>
</evidence>
<dbReference type="FunFam" id="3.90.1180.10:FF:000001">
    <property type="entry name" value="50S ribosomal protein L13"/>
    <property type="match status" value="1"/>
</dbReference>
<dbReference type="PIRSF" id="PIRSF002181">
    <property type="entry name" value="Ribosomal_L13"/>
    <property type="match status" value="1"/>
</dbReference>
<keyword evidence="3 6" id="KW-0689">Ribosomal protein</keyword>
<comment type="similarity">
    <text evidence="1 6">Belongs to the universal ribosomal protein uL13 family.</text>
</comment>
<dbReference type="Proteomes" id="UP000199412">
    <property type="component" value="Unassembled WGS sequence"/>
</dbReference>
<evidence type="ECO:0000256" key="4">
    <source>
        <dbReference type="ARBA" id="ARBA00023274"/>
    </source>
</evidence>
<dbReference type="Pfam" id="PF00572">
    <property type="entry name" value="Ribosomal_L13"/>
    <property type="match status" value="1"/>
</dbReference>